<evidence type="ECO:0008006" key="3">
    <source>
        <dbReference type="Google" id="ProtNLM"/>
    </source>
</evidence>
<accession>A0A3Q2WKW7</accession>
<protein>
    <recommendedName>
        <fullName evidence="3">Immunoglobulin subtype domain-containing protein</fullName>
    </recommendedName>
</protein>
<proteinExistence type="predicted"/>
<dbReference type="InterPro" id="IPR013783">
    <property type="entry name" value="Ig-like_fold"/>
</dbReference>
<organism evidence="1 2">
    <name type="scientific">Haplochromis burtoni</name>
    <name type="common">Burton's mouthbrooder</name>
    <name type="synonym">Chromis burtoni</name>
    <dbReference type="NCBI Taxonomy" id="8153"/>
    <lineage>
        <taxon>Eukaryota</taxon>
        <taxon>Metazoa</taxon>
        <taxon>Chordata</taxon>
        <taxon>Craniata</taxon>
        <taxon>Vertebrata</taxon>
        <taxon>Euteleostomi</taxon>
        <taxon>Actinopterygii</taxon>
        <taxon>Neopterygii</taxon>
        <taxon>Teleostei</taxon>
        <taxon>Neoteleostei</taxon>
        <taxon>Acanthomorphata</taxon>
        <taxon>Ovalentaria</taxon>
        <taxon>Cichlomorphae</taxon>
        <taxon>Cichliformes</taxon>
        <taxon>Cichlidae</taxon>
        <taxon>African cichlids</taxon>
        <taxon>Pseudocrenilabrinae</taxon>
        <taxon>Haplochromini</taxon>
        <taxon>Haplochromis</taxon>
    </lineage>
</organism>
<keyword evidence="2" id="KW-1185">Reference proteome</keyword>
<dbReference type="SUPFAM" id="SSF48726">
    <property type="entry name" value="Immunoglobulin"/>
    <property type="match status" value="1"/>
</dbReference>
<reference evidence="1" key="1">
    <citation type="submission" date="2025-08" db="UniProtKB">
        <authorList>
            <consortium name="Ensembl"/>
        </authorList>
    </citation>
    <scope>IDENTIFICATION</scope>
</reference>
<dbReference type="OMA" id="CTNEYLQ"/>
<dbReference type="Ensembl" id="ENSHBUT00000002032.1">
    <property type="protein sequence ID" value="ENSHBUP00000026948.1"/>
    <property type="gene ID" value="ENSHBUG00000009887.1"/>
</dbReference>
<reference evidence="1" key="2">
    <citation type="submission" date="2025-09" db="UniProtKB">
        <authorList>
            <consortium name="Ensembl"/>
        </authorList>
    </citation>
    <scope>IDENTIFICATION</scope>
</reference>
<dbReference type="GeneTree" id="ENSGT01030000234941"/>
<dbReference type="Proteomes" id="UP000264840">
    <property type="component" value="Unplaced"/>
</dbReference>
<dbReference type="InterPro" id="IPR036179">
    <property type="entry name" value="Ig-like_dom_sf"/>
</dbReference>
<evidence type="ECO:0000313" key="2">
    <source>
        <dbReference type="Proteomes" id="UP000264840"/>
    </source>
</evidence>
<dbReference type="Gene3D" id="2.60.40.10">
    <property type="entry name" value="Immunoglobulins"/>
    <property type="match status" value="1"/>
</dbReference>
<name>A0A3Q2WKW7_HAPBU</name>
<sequence length="243" mass="27432">MLWWDLREQCTNEYLQASTELIIPIRTGMEGGTITVGCSFTLSGSRKLFCKEKCEKGNILIETTDDSAQSGRYSIKYIEGFFLIHTVVYVSITELEKSDSGRYRCSLDRTPSDHLSLNWDFEVVVTEGEFLQKVMKAFMSLRIICVFSLSYIENNCVVRILVNFLCSLSVPISSLVLSSATLWKSVLSLCLVIPSVSPVIPLCLSGHSISWSLCLSLYHLSVFRPFVPPVSHVSMSVYFWFLC</sequence>
<dbReference type="AlphaFoldDB" id="A0A3Q2WKW7"/>
<evidence type="ECO:0000313" key="1">
    <source>
        <dbReference type="Ensembl" id="ENSHBUP00000026948.1"/>
    </source>
</evidence>